<comment type="caution">
    <text evidence="1">The sequence shown here is derived from an EMBL/GenBank/DDBJ whole genome shotgun (WGS) entry which is preliminary data.</text>
</comment>
<dbReference type="Proteomes" id="UP001190700">
    <property type="component" value="Unassembled WGS sequence"/>
</dbReference>
<accession>A0AAE0EZL7</accession>
<dbReference type="EMBL" id="LGRX02030124">
    <property type="protein sequence ID" value="KAK3246054.1"/>
    <property type="molecule type" value="Genomic_DNA"/>
</dbReference>
<name>A0AAE0EZL7_9CHLO</name>
<proteinExistence type="predicted"/>
<gene>
    <name evidence="1" type="ORF">CYMTET_44398</name>
</gene>
<protein>
    <submittedName>
        <fullName evidence="1">Uncharacterized protein</fullName>
    </submittedName>
</protein>
<keyword evidence="2" id="KW-1185">Reference proteome</keyword>
<evidence type="ECO:0000313" key="1">
    <source>
        <dbReference type="EMBL" id="KAK3246054.1"/>
    </source>
</evidence>
<reference evidence="1 2" key="1">
    <citation type="journal article" date="2015" name="Genome Biol. Evol.">
        <title>Comparative Genomics of a Bacterivorous Green Alga Reveals Evolutionary Causalities and Consequences of Phago-Mixotrophic Mode of Nutrition.</title>
        <authorList>
            <person name="Burns J.A."/>
            <person name="Paasch A."/>
            <person name="Narechania A."/>
            <person name="Kim E."/>
        </authorList>
    </citation>
    <scope>NUCLEOTIDE SEQUENCE [LARGE SCALE GENOMIC DNA]</scope>
    <source>
        <strain evidence="1 2">PLY_AMNH</strain>
    </source>
</reference>
<sequence length="283" mass="31627">MARFRCSRKYSLNHWVSRLGVVKLHIHSTAVSQRKHQRERVFRVRAATGKARVTSDVAADEVLEILNKKRGIPSPSYNDEDFRQAVQSLVMAGPSERAMEQFLTGDFGQGEWEVFYAPHFAVLEKVCGAKFDPIRYSLHKNNVISNVRYTHPILGDGWLSASGTIYPRDSFTVQVQFDRFWVDGANSLREETPVGRPLGDGPLSLLTDSQIFQSVQTLLPSSLLQSGMPVLGATEALINTAARTLFPAVRPLLVPIGDSMSHTFSHCFVWRNPGSSRRDGSRV</sequence>
<dbReference type="AlphaFoldDB" id="A0AAE0EZL7"/>
<evidence type="ECO:0000313" key="2">
    <source>
        <dbReference type="Proteomes" id="UP001190700"/>
    </source>
</evidence>
<organism evidence="1 2">
    <name type="scientific">Cymbomonas tetramitiformis</name>
    <dbReference type="NCBI Taxonomy" id="36881"/>
    <lineage>
        <taxon>Eukaryota</taxon>
        <taxon>Viridiplantae</taxon>
        <taxon>Chlorophyta</taxon>
        <taxon>Pyramimonadophyceae</taxon>
        <taxon>Pyramimonadales</taxon>
        <taxon>Pyramimonadaceae</taxon>
        <taxon>Cymbomonas</taxon>
    </lineage>
</organism>